<keyword evidence="4 7" id="KW-0812">Transmembrane</keyword>
<feature type="transmembrane region" description="Helical" evidence="7">
    <location>
        <begin position="217"/>
        <end position="237"/>
    </location>
</feature>
<evidence type="ECO:0000256" key="7">
    <source>
        <dbReference type="SAM" id="Phobius"/>
    </source>
</evidence>
<feature type="transmembrane region" description="Helical" evidence="7">
    <location>
        <begin position="345"/>
        <end position="366"/>
    </location>
</feature>
<feature type="transmembrane region" description="Helical" evidence="7">
    <location>
        <begin position="286"/>
        <end position="309"/>
    </location>
</feature>
<dbReference type="GO" id="GO:0005886">
    <property type="term" value="C:plasma membrane"/>
    <property type="evidence" value="ECO:0007669"/>
    <property type="project" value="UniProtKB-SubCell"/>
</dbReference>
<dbReference type="InterPro" id="IPR005829">
    <property type="entry name" value="Sugar_transporter_CS"/>
</dbReference>
<dbReference type="Pfam" id="PF07690">
    <property type="entry name" value="MFS_1"/>
    <property type="match status" value="1"/>
</dbReference>
<protein>
    <submittedName>
        <fullName evidence="9">MFS transporter</fullName>
    </submittedName>
</protein>
<dbReference type="RefSeq" id="WP_369745848.1">
    <property type="nucleotide sequence ID" value="NZ_CP165735.1"/>
</dbReference>
<dbReference type="PROSITE" id="PS00216">
    <property type="entry name" value="SUGAR_TRANSPORT_1"/>
    <property type="match status" value="1"/>
</dbReference>
<dbReference type="InterPro" id="IPR004638">
    <property type="entry name" value="EmrB-like"/>
</dbReference>
<organism evidence="9">
    <name type="scientific">Paenarthrobacter sp. AMU7</name>
    <dbReference type="NCBI Taxonomy" id="3162492"/>
    <lineage>
        <taxon>Bacteria</taxon>
        <taxon>Bacillati</taxon>
        <taxon>Actinomycetota</taxon>
        <taxon>Actinomycetes</taxon>
        <taxon>Micrococcales</taxon>
        <taxon>Micrococcaceae</taxon>
        <taxon>Paenarthrobacter</taxon>
    </lineage>
</organism>
<feature type="transmembrane region" description="Helical" evidence="7">
    <location>
        <begin position="249"/>
        <end position="265"/>
    </location>
</feature>
<dbReference type="InterPro" id="IPR020846">
    <property type="entry name" value="MFS_dom"/>
</dbReference>
<dbReference type="NCBIfam" id="TIGR00711">
    <property type="entry name" value="efflux_EmrB"/>
    <property type="match status" value="1"/>
</dbReference>
<feature type="transmembrane region" description="Helical" evidence="7">
    <location>
        <begin position="34"/>
        <end position="53"/>
    </location>
</feature>
<dbReference type="Gene3D" id="1.20.1250.20">
    <property type="entry name" value="MFS general substrate transporter like domains"/>
    <property type="match status" value="1"/>
</dbReference>
<feature type="transmembrane region" description="Helical" evidence="7">
    <location>
        <begin position="315"/>
        <end position="338"/>
    </location>
</feature>
<evidence type="ECO:0000256" key="1">
    <source>
        <dbReference type="ARBA" id="ARBA00004651"/>
    </source>
</evidence>
<evidence type="ECO:0000256" key="3">
    <source>
        <dbReference type="ARBA" id="ARBA00022475"/>
    </source>
</evidence>
<proteinExistence type="predicted"/>
<comment type="subcellular location">
    <subcellularLocation>
        <location evidence="1">Cell membrane</location>
        <topology evidence="1">Multi-pass membrane protein</topology>
    </subcellularLocation>
</comment>
<feature type="domain" description="Major facilitator superfamily (MFS) profile" evidence="8">
    <location>
        <begin position="31"/>
        <end position="485"/>
    </location>
</feature>
<dbReference type="PANTHER" id="PTHR42718:SF46">
    <property type="entry name" value="BLR6921 PROTEIN"/>
    <property type="match status" value="1"/>
</dbReference>
<name>A0AB39YNR8_9MICC</name>
<dbReference type="PANTHER" id="PTHR42718">
    <property type="entry name" value="MAJOR FACILITATOR SUPERFAMILY MULTIDRUG TRANSPORTER MFSC"/>
    <property type="match status" value="1"/>
</dbReference>
<feature type="transmembrane region" description="Helical" evidence="7">
    <location>
        <begin position="183"/>
        <end position="205"/>
    </location>
</feature>
<feature type="transmembrane region" description="Helical" evidence="7">
    <location>
        <begin position="127"/>
        <end position="147"/>
    </location>
</feature>
<gene>
    <name evidence="9" type="ORF">ABQM86_02425</name>
</gene>
<dbReference type="Gene3D" id="1.20.1720.10">
    <property type="entry name" value="Multidrug resistance protein D"/>
    <property type="match status" value="1"/>
</dbReference>
<accession>A0AB39YNR8</accession>
<feature type="transmembrane region" description="Helical" evidence="7">
    <location>
        <begin position="154"/>
        <end position="177"/>
    </location>
</feature>
<feature type="transmembrane region" description="Helical" evidence="7">
    <location>
        <begin position="97"/>
        <end position="115"/>
    </location>
</feature>
<dbReference type="InterPro" id="IPR011701">
    <property type="entry name" value="MFS"/>
</dbReference>
<keyword evidence="2" id="KW-0813">Transport</keyword>
<evidence type="ECO:0000256" key="4">
    <source>
        <dbReference type="ARBA" id="ARBA00022692"/>
    </source>
</evidence>
<dbReference type="CDD" id="cd17321">
    <property type="entry name" value="MFS_MMR_MDR_like"/>
    <property type="match status" value="1"/>
</dbReference>
<dbReference type="InterPro" id="IPR036259">
    <property type="entry name" value="MFS_trans_sf"/>
</dbReference>
<evidence type="ECO:0000256" key="2">
    <source>
        <dbReference type="ARBA" id="ARBA00022448"/>
    </source>
</evidence>
<feature type="transmembrane region" description="Helical" evidence="7">
    <location>
        <begin position="378"/>
        <end position="401"/>
    </location>
</feature>
<reference evidence="9" key="1">
    <citation type="submission" date="2024-07" db="EMBL/GenBank/DDBJ databases">
        <authorList>
            <person name="Li J."/>
            <person name="Wei H."/>
            <person name="Ma J."/>
        </authorList>
    </citation>
    <scope>NUCLEOTIDE SEQUENCE</scope>
    <source>
        <strain evidence="9">AMU7</strain>
    </source>
</reference>
<evidence type="ECO:0000313" key="9">
    <source>
        <dbReference type="EMBL" id="XDV72064.1"/>
    </source>
</evidence>
<dbReference type="AlphaFoldDB" id="A0AB39YNR8"/>
<evidence type="ECO:0000256" key="6">
    <source>
        <dbReference type="ARBA" id="ARBA00023136"/>
    </source>
</evidence>
<feature type="transmembrane region" description="Helical" evidence="7">
    <location>
        <begin position="462"/>
        <end position="481"/>
    </location>
</feature>
<evidence type="ECO:0000256" key="5">
    <source>
        <dbReference type="ARBA" id="ARBA00022989"/>
    </source>
</evidence>
<dbReference type="SUPFAM" id="SSF103473">
    <property type="entry name" value="MFS general substrate transporter"/>
    <property type="match status" value="1"/>
</dbReference>
<sequence>MASQLLETSGGQAQANTPAPPGVKANSGWRALPFLALAQFMVVLDGTIVNLALPRLQLEMGISDSTRSWVVTAYALVFGAFLLLGGRISDFWGRKRTFITASAGFAAASLIGGLAQQPWELIGARALQGIFAALLAPAALALLTVAFPGGKDRGTAFAIFGSISGVGAAAGVLLGGFLTEFVSWRWCFFVNVPIAIIALIGVWILVGESKAGGSTKYDWPGVVLAALGLGSLVYGFANAEHGWGAVESWGFIAAGALLLVLFVAVERKVKNPLLPLRVATERNRAAAFLASFLAGAVLIGGILFINFYLQIVLGFAPFAAGIASLPMTVVLIITAGVVAKNLPRLGAKVPSALGPVFMAAAMLWLTQVTADGTYPVNMLPALILMGIGLGLVFVPMQNLALFGVDKDDAGVASALVNASQQIGGSLGIALFSAIAAAATAAATTTAAGGGPLAALTSGYSMVFLWAAGVAVLITPLALLLIRIDRKSFSGTSDTPHVHLG</sequence>
<dbReference type="GO" id="GO:0022857">
    <property type="term" value="F:transmembrane transporter activity"/>
    <property type="evidence" value="ECO:0007669"/>
    <property type="project" value="InterPro"/>
</dbReference>
<feature type="transmembrane region" description="Helical" evidence="7">
    <location>
        <begin position="422"/>
        <end position="442"/>
    </location>
</feature>
<evidence type="ECO:0000259" key="8">
    <source>
        <dbReference type="PROSITE" id="PS50850"/>
    </source>
</evidence>
<keyword evidence="3" id="KW-1003">Cell membrane</keyword>
<keyword evidence="5 7" id="KW-1133">Transmembrane helix</keyword>
<keyword evidence="6 7" id="KW-0472">Membrane</keyword>
<dbReference type="PROSITE" id="PS50850">
    <property type="entry name" value="MFS"/>
    <property type="match status" value="1"/>
</dbReference>
<feature type="transmembrane region" description="Helical" evidence="7">
    <location>
        <begin position="68"/>
        <end position="85"/>
    </location>
</feature>
<dbReference type="EMBL" id="CP165735">
    <property type="protein sequence ID" value="XDV72064.1"/>
    <property type="molecule type" value="Genomic_DNA"/>
</dbReference>